<evidence type="ECO:0000256" key="6">
    <source>
        <dbReference type="ARBA" id="ARBA00023136"/>
    </source>
</evidence>
<keyword evidence="5" id="KW-1133">Transmembrane helix</keyword>
<keyword evidence="8" id="KW-1185">Reference proteome</keyword>
<reference evidence="7" key="2">
    <citation type="submission" date="2020-09" db="EMBL/GenBank/DDBJ databases">
        <authorList>
            <person name="Sun Q."/>
            <person name="Zhou Y."/>
        </authorList>
    </citation>
    <scope>NUCLEOTIDE SEQUENCE</scope>
    <source>
        <strain evidence="7">CGMCC 1.15254</strain>
    </source>
</reference>
<gene>
    <name evidence="7" type="ORF">GCM10011332_01340</name>
</gene>
<evidence type="ECO:0000313" key="8">
    <source>
        <dbReference type="Proteomes" id="UP000632498"/>
    </source>
</evidence>
<protein>
    <submittedName>
        <fullName evidence="7">Cation transporter</fullName>
    </submittedName>
</protein>
<organism evidence="7 8">
    <name type="scientific">Terasakiella brassicae</name>
    <dbReference type="NCBI Taxonomy" id="1634917"/>
    <lineage>
        <taxon>Bacteria</taxon>
        <taxon>Pseudomonadati</taxon>
        <taxon>Pseudomonadota</taxon>
        <taxon>Alphaproteobacteria</taxon>
        <taxon>Rhodospirillales</taxon>
        <taxon>Terasakiellaceae</taxon>
        <taxon>Terasakiella</taxon>
    </lineage>
</organism>
<keyword evidence="4" id="KW-0812">Transmembrane</keyword>
<accession>A0A917F6S3</accession>
<dbReference type="PIRSF" id="PIRSF019239">
    <property type="entry name" value="MrpE"/>
    <property type="match status" value="1"/>
</dbReference>
<proteinExistence type="inferred from homology"/>
<keyword evidence="3" id="KW-1003">Cell membrane</keyword>
<evidence type="ECO:0000256" key="1">
    <source>
        <dbReference type="ARBA" id="ARBA00004651"/>
    </source>
</evidence>
<dbReference type="PANTHER" id="PTHR34584:SF1">
    <property type="entry name" value="NA(+)_H(+) ANTIPORTER SUBUNIT E1"/>
    <property type="match status" value="1"/>
</dbReference>
<evidence type="ECO:0000256" key="4">
    <source>
        <dbReference type="ARBA" id="ARBA00022692"/>
    </source>
</evidence>
<evidence type="ECO:0000256" key="5">
    <source>
        <dbReference type="ARBA" id="ARBA00022989"/>
    </source>
</evidence>
<dbReference type="RefSeq" id="WP_229734187.1">
    <property type="nucleotide sequence ID" value="NZ_BMHV01000001.1"/>
</dbReference>
<dbReference type="InterPro" id="IPR002758">
    <property type="entry name" value="Cation_antiport_E"/>
</dbReference>
<comment type="subcellular location">
    <subcellularLocation>
        <location evidence="1">Cell membrane</location>
        <topology evidence="1">Multi-pass membrane protein</topology>
    </subcellularLocation>
</comment>
<dbReference type="Pfam" id="PF01899">
    <property type="entry name" value="MNHE"/>
    <property type="match status" value="1"/>
</dbReference>
<comment type="similarity">
    <text evidence="2">Belongs to the CPA3 antiporters (TC 2.A.63) subunit E family.</text>
</comment>
<dbReference type="Proteomes" id="UP000632498">
    <property type="component" value="Unassembled WGS sequence"/>
</dbReference>
<comment type="caution">
    <text evidence="7">The sequence shown here is derived from an EMBL/GenBank/DDBJ whole genome shotgun (WGS) entry which is preliminary data.</text>
</comment>
<reference evidence="7" key="1">
    <citation type="journal article" date="2014" name="Int. J. Syst. Evol. Microbiol.">
        <title>Complete genome sequence of Corynebacterium casei LMG S-19264T (=DSM 44701T), isolated from a smear-ripened cheese.</title>
        <authorList>
            <consortium name="US DOE Joint Genome Institute (JGI-PGF)"/>
            <person name="Walter F."/>
            <person name="Albersmeier A."/>
            <person name="Kalinowski J."/>
            <person name="Ruckert C."/>
        </authorList>
    </citation>
    <scope>NUCLEOTIDE SEQUENCE</scope>
    <source>
        <strain evidence="7">CGMCC 1.15254</strain>
    </source>
</reference>
<dbReference type="AlphaFoldDB" id="A0A917F6S3"/>
<sequence length="162" mass="18091">MANSISLWVFLYAFWFLLSGHTEPLLLGFGAVSCTLVVYIAHRMDVIDHEGHPSHLSLKILPYWAWLSWEIVKANIDVAKVILSPKLPISPVMFKTKANQKRELGQVIYANSITLTPGTVTVNLEDGILEVHALTIQGAKDVLSGEMDRRVCQVKGEMEGKY</sequence>
<evidence type="ECO:0000313" key="7">
    <source>
        <dbReference type="EMBL" id="GGF51831.1"/>
    </source>
</evidence>
<dbReference type="GO" id="GO:0005886">
    <property type="term" value="C:plasma membrane"/>
    <property type="evidence" value="ECO:0007669"/>
    <property type="project" value="UniProtKB-SubCell"/>
</dbReference>
<evidence type="ECO:0000256" key="2">
    <source>
        <dbReference type="ARBA" id="ARBA00006228"/>
    </source>
</evidence>
<keyword evidence="6" id="KW-0472">Membrane</keyword>
<evidence type="ECO:0000256" key="3">
    <source>
        <dbReference type="ARBA" id="ARBA00022475"/>
    </source>
</evidence>
<dbReference type="GO" id="GO:0008324">
    <property type="term" value="F:monoatomic cation transmembrane transporter activity"/>
    <property type="evidence" value="ECO:0007669"/>
    <property type="project" value="InterPro"/>
</dbReference>
<dbReference type="EMBL" id="BMHV01000001">
    <property type="protein sequence ID" value="GGF51831.1"/>
    <property type="molecule type" value="Genomic_DNA"/>
</dbReference>
<dbReference type="PANTHER" id="PTHR34584">
    <property type="entry name" value="NA(+)/H(+) ANTIPORTER SUBUNIT E1"/>
    <property type="match status" value="1"/>
</dbReference>
<name>A0A917F6S3_9PROT</name>